<dbReference type="InterPro" id="IPR009506">
    <property type="entry name" value="YjiS-like"/>
</dbReference>
<accession>A0ABS9A482</accession>
<dbReference type="EMBL" id="JABFTX010000002">
    <property type="protein sequence ID" value="MCE8003575.1"/>
    <property type="molecule type" value="Genomic_DNA"/>
</dbReference>
<dbReference type="Proteomes" id="UP001320168">
    <property type="component" value="Unassembled WGS sequence"/>
</dbReference>
<name>A0ABS9A482_9GAMM</name>
<organism evidence="2 3">
    <name type="scientific">Billgrantia ethanolica</name>
    <dbReference type="NCBI Taxonomy" id="2733486"/>
    <lineage>
        <taxon>Bacteria</taxon>
        <taxon>Pseudomonadati</taxon>
        <taxon>Pseudomonadota</taxon>
        <taxon>Gammaproteobacteria</taxon>
        <taxon>Oceanospirillales</taxon>
        <taxon>Halomonadaceae</taxon>
        <taxon>Billgrantia</taxon>
    </lineage>
</organism>
<sequence length="48" mass="5975">MDRLVQLRHQRSQLLELSDHQLRDIGLTRHEAAREARRHFWDDIGWRR</sequence>
<evidence type="ECO:0000259" key="1">
    <source>
        <dbReference type="Pfam" id="PF06568"/>
    </source>
</evidence>
<protein>
    <submittedName>
        <fullName evidence="2">DUF1127 domain-containing protein</fullName>
    </submittedName>
</protein>
<proteinExistence type="predicted"/>
<evidence type="ECO:0000313" key="3">
    <source>
        <dbReference type="Proteomes" id="UP001320168"/>
    </source>
</evidence>
<dbReference type="Pfam" id="PF06568">
    <property type="entry name" value="YjiS-like"/>
    <property type="match status" value="1"/>
</dbReference>
<gene>
    <name evidence="2" type="ORF">HOP53_12060</name>
</gene>
<reference evidence="2 3" key="1">
    <citation type="journal article" date="2021" name="Front. Microbiol.">
        <title>Aerobic Denitrification and Heterotrophic Sulfur Oxidation in the Genus Halomonas Revealed by Six Novel Species Characterizations and Genome-Based Analysis.</title>
        <authorList>
            <person name="Wang L."/>
            <person name="Shao Z."/>
        </authorList>
    </citation>
    <scope>NUCLEOTIDE SEQUENCE [LARGE SCALE GENOMIC DNA]</scope>
    <source>
        <strain evidence="2 3">MCCC 1A11081</strain>
    </source>
</reference>
<feature type="domain" description="YjiS-like" evidence="1">
    <location>
        <begin position="3"/>
        <end position="32"/>
    </location>
</feature>
<comment type="caution">
    <text evidence="2">The sequence shown here is derived from an EMBL/GenBank/DDBJ whole genome shotgun (WGS) entry which is preliminary data.</text>
</comment>
<evidence type="ECO:0000313" key="2">
    <source>
        <dbReference type="EMBL" id="MCE8003575.1"/>
    </source>
</evidence>
<keyword evidence="3" id="KW-1185">Reference proteome</keyword>